<name>A0AAJ6VV26_9ACAR</name>
<reference evidence="7" key="1">
    <citation type="submission" date="2025-08" db="UniProtKB">
        <authorList>
            <consortium name="RefSeq"/>
        </authorList>
    </citation>
    <scope>IDENTIFICATION</scope>
</reference>
<evidence type="ECO:0000256" key="3">
    <source>
        <dbReference type="SAM" id="MobiDB-lite"/>
    </source>
</evidence>
<dbReference type="AlphaFoldDB" id="A0AAJ6VV26"/>
<proteinExistence type="inferred from homology"/>
<dbReference type="RefSeq" id="XP_003737875.2">
    <property type="nucleotide sequence ID" value="XM_003737827.2"/>
</dbReference>
<dbReference type="PANTHER" id="PTHR10177">
    <property type="entry name" value="CYCLINS"/>
    <property type="match status" value="1"/>
</dbReference>
<evidence type="ECO:0000256" key="1">
    <source>
        <dbReference type="ARBA" id="ARBA00023127"/>
    </source>
</evidence>
<feature type="compositionally biased region" description="Basic and acidic residues" evidence="3">
    <location>
        <begin position="342"/>
        <end position="351"/>
    </location>
</feature>
<dbReference type="KEGG" id="goe:100899671"/>
<dbReference type="SUPFAM" id="SSF47954">
    <property type="entry name" value="Cyclin-like"/>
    <property type="match status" value="2"/>
</dbReference>
<dbReference type="InterPro" id="IPR039361">
    <property type="entry name" value="Cyclin"/>
</dbReference>
<dbReference type="InterPro" id="IPR036915">
    <property type="entry name" value="Cyclin-like_sf"/>
</dbReference>
<dbReference type="SMART" id="SM01332">
    <property type="entry name" value="Cyclin_C"/>
    <property type="match status" value="1"/>
</dbReference>
<keyword evidence="6" id="KW-1185">Reference proteome</keyword>
<keyword evidence="1 2" id="KW-0195">Cyclin</keyword>
<dbReference type="SMART" id="SM00385">
    <property type="entry name" value="CYCLIN"/>
    <property type="match status" value="1"/>
</dbReference>
<sequence length="372" mass="42067">MLSSVVLAVGVDVSRSDTPVACCLPENGKRSGVWLIDRLSGGDDQLEESMLTMDLLCMEKPDAADGQYLQVMDRLSFKDPAIFQSNESKVLDRLLELEKHQQRGAVDPELFGKVQHEIQPNMRRIVSNWMLEVSDTELCRPEVFPHATSLMDRFLSKISVHKNHLQLLGTVCLLLASKMRLTRPLTVEKLRMYTDYSVSRKEILEWEMLVLSKLDWQTSLVTANDMLDHLIHQLPLDSQHQRQKETLRKQAQTVIALAATEFDFSQFSPSVTAAASMIVASAYVLRISRRQKSDLMRWVHQAVRADEVELKTCTESIDEFITKNFAPQVPQEPCGPTGSQESQHHKVKEDIPVGSQGQPETPTDVQDVLGNF</sequence>
<feature type="domain" description="Cyclin C-terminal" evidence="5">
    <location>
        <begin position="221"/>
        <end position="354"/>
    </location>
</feature>
<comment type="similarity">
    <text evidence="2">Belongs to the cyclin family.</text>
</comment>
<dbReference type="Pfam" id="PF00134">
    <property type="entry name" value="Cyclin_N"/>
    <property type="match status" value="1"/>
</dbReference>
<dbReference type="CDD" id="cd20516">
    <property type="entry name" value="CYCLIN_CCND_rpt2"/>
    <property type="match status" value="1"/>
</dbReference>
<dbReference type="Pfam" id="PF02984">
    <property type="entry name" value="Cyclin_C"/>
    <property type="match status" value="1"/>
</dbReference>
<gene>
    <name evidence="7" type="primary">LOC100899671</name>
</gene>
<evidence type="ECO:0000256" key="2">
    <source>
        <dbReference type="RuleBase" id="RU000383"/>
    </source>
</evidence>
<dbReference type="InterPro" id="IPR004367">
    <property type="entry name" value="Cyclin_C-dom"/>
</dbReference>
<feature type="compositionally biased region" description="Polar residues" evidence="3">
    <location>
        <begin position="355"/>
        <end position="364"/>
    </location>
</feature>
<dbReference type="Proteomes" id="UP000694867">
    <property type="component" value="Unplaced"/>
</dbReference>
<dbReference type="InterPro" id="IPR013763">
    <property type="entry name" value="Cyclin-like_dom"/>
</dbReference>
<accession>A0AAJ6VV26</accession>
<evidence type="ECO:0000313" key="6">
    <source>
        <dbReference type="Proteomes" id="UP000694867"/>
    </source>
</evidence>
<feature type="region of interest" description="Disordered" evidence="3">
    <location>
        <begin position="327"/>
        <end position="372"/>
    </location>
</feature>
<dbReference type="InterPro" id="IPR006671">
    <property type="entry name" value="Cyclin_N"/>
</dbReference>
<organism evidence="6 7">
    <name type="scientific">Galendromus occidentalis</name>
    <name type="common">western predatory mite</name>
    <dbReference type="NCBI Taxonomy" id="34638"/>
    <lineage>
        <taxon>Eukaryota</taxon>
        <taxon>Metazoa</taxon>
        <taxon>Ecdysozoa</taxon>
        <taxon>Arthropoda</taxon>
        <taxon>Chelicerata</taxon>
        <taxon>Arachnida</taxon>
        <taxon>Acari</taxon>
        <taxon>Parasitiformes</taxon>
        <taxon>Mesostigmata</taxon>
        <taxon>Gamasina</taxon>
        <taxon>Phytoseioidea</taxon>
        <taxon>Phytoseiidae</taxon>
        <taxon>Typhlodrominae</taxon>
        <taxon>Galendromus</taxon>
    </lineage>
</organism>
<evidence type="ECO:0000259" key="5">
    <source>
        <dbReference type="SMART" id="SM01332"/>
    </source>
</evidence>
<evidence type="ECO:0000313" key="7">
    <source>
        <dbReference type="RefSeq" id="XP_003737875.2"/>
    </source>
</evidence>
<feature type="domain" description="Cyclin-like" evidence="4">
    <location>
        <begin position="128"/>
        <end position="212"/>
    </location>
</feature>
<dbReference type="FunFam" id="1.10.472.10:FF:000003">
    <property type="entry name" value="G1/S-specific cyclin-D2"/>
    <property type="match status" value="1"/>
</dbReference>
<evidence type="ECO:0000259" key="4">
    <source>
        <dbReference type="SMART" id="SM00385"/>
    </source>
</evidence>
<dbReference type="GeneID" id="100899671"/>
<dbReference type="Gene3D" id="1.10.472.10">
    <property type="entry name" value="Cyclin-like"/>
    <property type="match status" value="2"/>
</dbReference>
<protein>
    <submittedName>
        <fullName evidence="7">G1/S-specific cyclin-D2-like</fullName>
    </submittedName>
</protein>